<dbReference type="InterPro" id="IPR002016">
    <property type="entry name" value="Haem_peroxidase"/>
</dbReference>
<name>A0ABS8TFN0_DATST</name>
<dbReference type="Pfam" id="PF00141">
    <property type="entry name" value="peroxidase"/>
    <property type="match status" value="1"/>
</dbReference>
<evidence type="ECO:0000256" key="6">
    <source>
        <dbReference type="ARBA" id="ARBA00023002"/>
    </source>
</evidence>
<evidence type="ECO:0000256" key="9">
    <source>
        <dbReference type="SAM" id="Phobius"/>
    </source>
</evidence>
<keyword evidence="9" id="KW-0812">Transmembrane</keyword>
<evidence type="ECO:0000256" key="7">
    <source>
        <dbReference type="ARBA" id="ARBA00023004"/>
    </source>
</evidence>
<dbReference type="EMBL" id="JACEIK010001485">
    <property type="protein sequence ID" value="MCD7469791.1"/>
    <property type="molecule type" value="Genomic_DNA"/>
</dbReference>
<proteinExistence type="inferred from homology"/>
<feature type="transmembrane region" description="Helical" evidence="9">
    <location>
        <begin position="25"/>
        <end position="48"/>
    </location>
</feature>
<evidence type="ECO:0000256" key="4">
    <source>
        <dbReference type="ARBA" id="ARBA00022617"/>
    </source>
</evidence>
<dbReference type="PANTHER" id="PTHR31388">
    <property type="entry name" value="PEROXIDASE 72-RELATED"/>
    <property type="match status" value="1"/>
</dbReference>
<evidence type="ECO:0000256" key="3">
    <source>
        <dbReference type="ARBA" id="ARBA00022559"/>
    </source>
</evidence>
<accession>A0ABS8TFN0</accession>
<dbReference type="PRINTS" id="PR00458">
    <property type="entry name" value="PEROXIDASE"/>
</dbReference>
<dbReference type="PROSITE" id="PS50873">
    <property type="entry name" value="PEROXIDASE_4"/>
    <property type="match status" value="1"/>
</dbReference>
<dbReference type="EC" id="1.11.1.7" evidence="2 8"/>
<keyword evidence="5 8" id="KW-0479">Metal-binding</keyword>
<dbReference type="PANTHER" id="PTHR31388:SF233">
    <property type="entry name" value="PEROXIDASE"/>
    <property type="match status" value="1"/>
</dbReference>
<keyword evidence="3 8" id="KW-0575">Peroxidase</keyword>
<keyword evidence="9" id="KW-1133">Transmembrane helix</keyword>
<gene>
    <name evidence="11" type="ORF">HAX54_009039</name>
</gene>
<protein>
    <recommendedName>
        <fullName evidence="2 8">Peroxidase</fullName>
        <ecNumber evidence="2 8">1.11.1.7</ecNumber>
    </recommendedName>
</protein>
<keyword evidence="6 8" id="KW-0560">Oxidoreductase</keyword>
<keyword evidence="8" id="KW-0106">Calcium</keyword>
<comment type="function">
    <text evidence="8">Removal of H(2)O(2), oxidation of toxic reductants, biosynthesis and degradation of lignin, suberization, auxin catabolism, response to environmental stresses such as wounding, pathogen attack and oxidative stress.</text>
</comment>
<reference evidence="11 12" key="1">
    <citation type="journal article" date="2021" name="BMC Genomics">
        <title>Datura genome reveals duplications of psychoactive alkaloid biosynthetic genes and high mutation rate following tissue culture.</title>
        <authorList>
            <person name="Rajewski A."/>
            <person name="Carter-House D."/>
            <person name="Stajich J."/>
            <person name="Litt A."/>
        </authorList>
    </citation>
    <scope>NUCLEOTIDE SEQUENCE [LARGE SCALE GENOMIC DNA]</scope>
    <source>
        <strain evidence="11">AR-01</strain>
    </source>
</reference>
<evidence type="ECO:0000256" key="8">
    <source>
        <dbReference type="RuleBase" id="RU362060"/>
    </source>
</evidence>
<evidence type="ECO:0000313" key="11">
    <source>
        <dbReference type="EMBL" id="MCD7469791.1"/>
    </source>
</evidence>
<sequence>MTLVLMHSTRFVSALGKQFHVNVAWLLPSFTFTFTIVLFRIVMHRYYLMRHLQFRVRRLPCQILDQQEVMESLKMQREVVKICPEVVSCADILAVAARDASTVVGGPSSTVKLGRRDSTSASKTIAETDLPNPFDPLDRLISSFSSKGLNARDMVALSVAHTIGQAYCFLFRDRIYGNGTDIDAGFASTRRRQCPQKGENGNLAPLDLVTPNQLDNNYFKNLIDGKGLLQSDQVFFSGGSTDSIVSEYSNSPRAFSSDFVVSMIKMEDISPLTGQNGIKKKVCGSVN</sequence>
<comment type="subcellular location">
    <subcellularLocation>
        <location evidence="8">Secreted</location>
    </subcellularLocation>
</comment>
<feature type="domain" description="Plant heme peroxidase family profile" evidence="10">
    <location>
        <begin position="68"/>
        <end position="287"/>
    </location>
</feature>
<comment type="cofactor">
    <cofactor evidence="8">
        <name>Ca(2+)</name>
        <dbReference type="ChEBI" id="CHEBI:29108"/>
    </cofactor>
    <text evidence="8">Binds 2 calcium ions per subunit.</text>
</comment>
<dbReference type="InterPro" id="IPR000823">
    <property type="entry name" value="Peroxidase_pln"/>
</dbReference>
<keyword evidence="8" id="KW-0376">Hydrogen peroxide</keyword>
<comment type="catalytic activity">
    <reaction evidence="1 8">
        <text>2 a phenolic donor + H2O2 = 2 a phenolic radical donor + 2 H2O</text>
        <dbReference type="Rhea" id="RHEA:56136"/>
        <dbReference type="ChEBI" id="CHEBI:15377"/>
        <dbReference type="ChEBI" id="CHEBI:16240"/>
        <dbReference type="ChEBI" id="CHEBI:139520"/>
        <dbReference type="ChEBI" id="CHEBI:139521"/>
        <dbReference type="EC" id="1.11.1.7"/>
    </reaction>
</comment>
<keyword evidence="4 8" id="KW-0349">Heme</keyword>
<organism evidence="11 12">
    <name type="scientific">Datura stramonium</name>
    <name type="common">Jimsonweed</name>
    <name type="synonym">Common thornapple</name>
    <dbReference type="NCBI Taxonomy" id="4076"/>
    <lineage>
        <taxon>Eukaryota</taxon>
        <taxon>Viridiplantae</taxon>
        <taxon>Streptophyta</taxon>
        <taxon>Embryophyta</taxon>
        <taxon>Tracheophyta</taxon>
        <taxon>Spermatophyta</taxon>
        <taxon>Magnoliopsida</taxon>
        <taxon>eudicotyledons</taxon>
        <taxon>Gunneridae</taxon>
        <taxon>Pentapetalae</taxon>
        <taxon>asterids</taxon>
        <taxon>lamiids</taxon>
        <taxon>Solanales</taxon>
        <taxon>Solanaceae</taxon>
        <taxon>Solanoideae</taxon>
        <taxon>Datureae</taxon>
        <taxon>Datura</taxon>
    </lineage>
</organism>
<evidence type="ECO:0000256" key="1">
    <source>
        <dbReference type="ARBA" id="ARBA00000189"/>
    </source>
</evidence>
<comment type="cofactor">
    <cofactor evidence="8">
        <name>heme b</name>
        <dbReference type="ChEBI" id="CHEBI:60344"/>
    </cofactor>
    <text evidence="8">Binds 1 heme b (iron(II)-protoporphyrin IX) group per subunit.</text>
</comment>
<evidence type="ECO:0000256" key="2">
    <source>
        <dbReference type="ARBA" id="ARBA00012313"/>
    </source>
</evidence>
<keyword evidence="7 8" id="KW-0408">Iron</keyword>
<dbReference type="InterPro" id="IPR010255">
    <property type="entry name" value="Haem_peroxidase_sf"/>
</dbReference>
<keyword evidence="9" id="KW-0472">Membrane</keyword>
<dbReference type="PRINTS" id="PR00461">
    <property type="entry name" value="PLPEROXIDASE"/>
</dbReference>
<dbReference type="Gene3D" id="1.10.420.10">
    <property type="entry name" value="Peroxidase, domain 2"/>
    <property type="match status" value="1"/>
</dbReference>
<dbReference type="Proteomes" id="UP000823775">
    <property type="component" value="Unassembled WGS sequence"/>
</dbReference>
<dbReference type="SUPFAM" id="SSF48113">
    <property type="entry name" value="Heme-dependent peroxidases"/>
    <property type="match status" value="1"/>
</dbReference>
<comment type="similarity">
    <text evidence="8">Belongs to the peroxidase family. Classical plant (class III) peroxidase subfamily.</text>
</comment>
<keyword evidence="12" id="KW-1185">Reference proteome</keyword>
<evidence type="ECO:0000313" key="12">
    <source>
        <dbReference type="Proteomes" id="UP000823775"/>
    </source>
</evidence>
<dbReference type="Gene3D" id="1.10.520.10">
    <property type="match status" value="1"/>
</dbReference>
<comment type="caution">
    <text evidence="11">The sequence shown here is derived from an EMBL/GenBank/DDBJ whole genome shotgun (WGS) entry which is preliminary data.</text>
</comment>
<keyword evidence="8" id="KW-0964">Secreted</keyword>
<evidence type="ECO:0000259" key="10">
    <source>
        <dbReference type="PROSITE" id="PS50873"/>
    </source>
</evidence>
<evidence type="ECO:0000256" key="5">
    <source>
        <dbReference type="ARBA" id="ARBA00022723"/>
    </source>
</evidence>